<sequence length="647" mass="67079">MLQRRTLRTSTSRPAWAILLSTALVASAALGVKGDIRPTQTEGIAPVAASMETAAFSDGETVVVDDPAVTGQGETAGPRAVKEFTRDKEFSMFALTWPGQQDVVAHFRGQRADGTWTEWFDAEPEPEYGNSGKNGTELVYIEPTKRVQVSLVGVDLVGEQPAEAPVENADLAVDKPAGLPALPTNYGDIKPVAEVTNAGLEAVFIDGGTSTPVAGIDLMADSDGMPRIISRSGWGADESIRTNCQASPDYSDEVNAITIHHTAGSNNYTEAQSAGIVRGIYQYHGANLGWCDVGYHSLVDKYGNIFEGRYGGINKPIMGAHAGGFNENTWAISMMGDYSTVTPSDAQIKSVGELAGWRAKVAGFDPKGSDTHYSEGTSYSKYPQGQAVTLPNIFAHRDVGTTTCPGDAGYAQMGRIRDIAAQKYASIGGSASAPSAPVNTAPIALDNTAPAAQGAQPAAQGAQPANTIGNLLGMLGQAAGGDLNSILGVAGTLATLVFGFLAKSGKLPAGITVDGGVPKIAGLKISDIPGTINNAQALSSDPDIAKVAALAKGVLGASKGPVQYAADVENPVTFEAFENGAVVKSPATGTHAVHGAIGDAWIQQGLDAGPLGLPTSDEYADGGLTRMDFEHGYITYDPATNQTQIHM</sequence>
<dbReference type="GO" id="GO:0009253">
    <property type="term" value="P:peptidoglycan catabolic process"/>
    <property type="evidence" value="ECO:0007669"/>
    <property type="project" value="InterPro"/>
</dbReference>
<evidence type="ECO:0000256" key="1">
    <source>
        <dbReference type="ARBA" id="ARBA00007553"/>
    </source>
</evidence>
<evidence type="ECO:0000256" key="2">
    <source>
        <dbReference type="SAM" id="SignalP"/>
    </source>
</evidence>
<dbReference type="GO" id="GO:0008270">
    <property type="term" value="F:zinc ion binding"/>
    <property type="evidence" value="ECO:0007669"/>
    <property type="project" value="InterPro"/>
</dbReference>
<dbReference type="InterPro" id="IPR006619">
    <property type="entry name" value="PGRP_domain_met/bac"/>
</dbReference>
<feature type="domain" description="Peptidoglycan recognition protein family" evidence="4">
    <location>
        <begin position="226"/>
        <end position="372"/>
    </location>
</feature>
<dbReference type="CDD" id="cd06583">
    <property type="entry name" value="PGRP"/>
    <property type="match status" value="1"/>
</dbReference>
<dbReference type="InterPro" id="IPR013207">
    <property type="entry name" value="LGFP"/>
</dbReference>
<dbReference type="AlphaFoldDB" id="A0A7G5FCT3"/>
<protein>
    <submittedName>
        <fullName evidence="5">N-acetylmuramoyl-L-alanine amidase</fullName>
    </submittedName>
</protein>
<gene>
    <name evidence="5" type="ORF">HW450_08590</name>
</gene>
<dbReference type="InterPro" id="IPR036505">
    <property type="entry name" value="Amidase/PGRP_sf"/>
</dbReference>
<dbReference type="RefSeq" id="WP_182385233.1">
    <property type="nucleotide sequence ID" value="NZ_CP059833.1"/>
</dbReference>
<dbReference type="PANTHER" id="PTHR11022">
    <property type="entry name" value="PEPTIDOGLYCAN RECOGNITION PROTEIN"/>
    <property type="match status" value="1"/>
</dbReference>
<dbReference type="Gene3D" id="3.40.80.10">
    <property type="entry name" value="Peptidoglycan recognition protein-like"/>
    <property type="match status" value="1"/>
</dbReference>
<dbReference type="Proteomes" id="UP000515570">
    <property type="component" value="Chromosome"/>
</dbReference>
<accession>A0A7G5FCT3</accession>
<dbReference type="InterPro" id="IPR002502">
    <property type="entry name" value="Amidase_domain"/>
</dbReference>
<feature type="chain" id="PRO_5028868272" evidence="2">
    <location>
        <begin position="29"/>
        <end position="647"/>
    </location>
</feature>
<dbReference type="SMART" id="SM00701">
    <property type="entry name" value="PGRP"/>
    <property type="match status" value="1"/>
</dbReference>
<dbReference type="PANTHER" id="PTHR11022:SF41">
    <property type="entry name" value="PEPTIDOGLYCAN-RECOGNITION PROTEIN LC-RELATED"/>
    <property type="match status" value="1"/>
</dbReference>
<name>A0A7G5FCT3_9CORY</name>
<dbReference type="Pfam" id="PF01510">
    <property type="entry name" value="Amidase_2"/>
    <property type="match status" value="1"/>
</dbReference>
<evidence type="ECO:0000313" key="5">
    <source>
        <dbReference type="EMBL" id="QMV84424.1"/>
    </source>
</evidence>
<organism evidence="5 6">
    <name type="scientific">Corynebacterium hindlerae</name>
    <dbReference type="NCBI Taxonomy" id="699041"/>
    <lineage>
        <taxon>Bacteria</taxon>
        <taxon>Bacillati</taxon>
        <taxon>Actinomycetota</taxon>
        <taxon>Actinomycetes</taxon>
        <taxon>Mycobacteriales</taxon>
        <taxon>Corynebacteriaceae</taxon>
        <taxon>Corynebacterium</taxon>
    </lineage>
</organism>
<comment type="similarity">
    <text evidence="1">Belongs to the N-acetylmuramoyl-L-alanine amidase 2 family.</text>
</comment>
<feature type="signal peptide" evidence="2">
    <location>
        <begin position="1"/>
        <end position="28"/>
    </location>
</feature>
<evidence type="ECO:0000313" key="6">
    <source>
        <dbReference type="Proteomes" id="UP000515570"/>
    </source>
</evidence>
<reference evidence="5 6" key="1">
    <citation type="submission" date="2020-07" db="EMBL/GenBank/DDBJ databases">
        <title>non toxigenic Corynebacterium sp. nov from a clinical source.</title>
        <authorList>
            <person name="Bernier A.-M."/>
            <person name="Bernard K."/>
        </authorList>
    </citation>
    <scope>NUCLEOTIDE SEQUENCE [LARGE SCALE GENOMIC DNA]</scope>
    <source>
        <strain evidence="6">NML 93-0612</strain>
    </source>
</reference>
<feature type="domain" description="N-acetylmuramoyl-L-alanine amidase" evidence="3">
    <location>
        <begin position="243"/>
        <end position="406"/>
    </location>
</feature>
<proteinExistence type="inferred from homology"/>
<dbReference type="SUPFAM" id="SSF55846">
    <property type="entry name" value="N-acetylmuramoyl-L-alanine amidase-like"/>
    <property type="match status" value="1"/>
</dbReference>
<evidence type="ECO:0000259" key="4">
    <source>
        <dbReference type="SMART" id="SM00701"/>
    </source>
</evidence>
<keyword evidence="2" id="KW-0732">Signal</keyword>
<dbReference type="Pfam" id="PF08310">
    <property type="entry name" value="LGFP"/>
    <property type="match status" value="1"/>
</dbReference>
<keyword evidence="6" id="KW-1185">Reference proteome</keyword>
<evidence type="ECO:0000259" key="3">
    <source>
        <dbReference type="SMART" id="SM00644"/>
    </source>
</evidence>
<dbReference type="SMART" id="SM00644">
    <property type="entry name" value="Ami_2"/>
    <property type="match status" value="1"/>
</dbReference>
<dbReference type="GO" id="GO:0008745">
    <property type="term" value="F:N-acetylmuramoyl-L-alanine amidase activity"/>
    <property type="evidence" value="ECO:0007669"/>
    <property type="project" value="InterPro"/>
</dbReference>
<dbReference type="EMBL" id="CP059833">
    <property type="protein sequence ID" value="QMV84424.1"/>
    <property type="molecule type" value="Genomic_DNA"/>
</dbReference>
<dbReference type="InterPro" id="IPR015510">
    <property type="entry name" value="PGRP"/>
</dbReference>